<feature type="domain" description="HAMP" evidence="16">
    <location>
        <begin position="178"/>
        <end position="231"/>
    </location>
</feature>
<evidence type="ECO:0000256" key="10">
    <source>
        <dbReference type="ARBA" id="ARBA00022840"/>
    </source>
</evidence>
<evidence type="ECO:0000256" key="4">
    <source>
        <dbReference type="ARBA" id="ARBA00022475"/>
    </source>
</evidence>
<dbReference type="EMBL" id="JASHIF010000026">
    <property type="protein sequence ID" value="MDI9862156.1"/>
    <property type="molecule type" value="Genomic_DNA"/>
</dbReference>
<evidence type="ECO:0000256" key="11">
    <source>
        <dbReference type="ARBA" id="ARBA00022989"/>
    </source>
</evidence>
<evidence type="ECO:0000259" key="15">
    <source>
        <dbReference type="PROSITE" id="PS50109"/>
    </source>
</evidence>
<organism evidence="17 18">
    <name type="scientific">Flectobacillus roseus</name>
    <dbReference type="NCBI Taxonomy" id="502259"/>
    <lineage>
        <taxon>Bacteria</taxon>
        <taxon>Pseudomonadati</taxon>
        <taxon>Bacteroidota</taxon>
        <taxon>Cytophagia</taxon>
        <taxon>Cytophagales</taxon>
        <taxon>Flectobacillaceae</taxon>
        <taxon>Flectobacillus</taxon>
    </lineage>
</organism>
<evidence type="ECO:0000256" key="2">
    <source>
        <dbReference type="ARBA" id="ARBA00004651"/>
    </source>
</evidence>
<evidence type="ECO:0000256" key="13">
    <source>
        <dbReference type="ARBA" id="ARBA00023136"/>
    </source>
</evidence>
<evidence type="ECO:0000256" key="9">
    <source>
        <dbReference type="ARBA" id="ARBA00022777"/>
    </source>
</evidence>
<keyword evidence="10" id="KW-0067">ATP-binding</keyword>
<keyword evidence="4" id="KW-1003">Cell membrane</keyword>
<dbReference type="Gene3D" id="3.30.565.10">
    <property type="entry name" value="Histidine kinase-like ATPase, C-terminal domain"/>
    <property type="match status" value="1"/>
</dbReference>
<dbReference type="SUPFAM" id="SSF55874">
    <property type="entry name" value="ATPase domain of HSP90 chaperone/DNA topoisomerase II/histidine kinase"/>
    <property type="match status" value="1"/>
</dbReference>
<feature type="transmembrane region" description="Helical" evidence="14">
    <location>
        <begin position="157"/>
        <end position="177"/>
    </location>
</feature>
<accession>A0ABT6YEY1</accession>
<comment type="catalytic activity">
    <reaction evidence="1">
        <text>ATP + protein L-histidine = ADP + protein N-phospho-L-histidine.</text>
        <dbReference type="EC" id="2.7.13.3"/>
    </reaction>
</comment>
<evidence type="ECO:0000256" key="7">
    <source>
        <dbReference type="ARBA" id="ARBA00022692"/>
    </source>
</evidence>
<evidence type="ECO:0000313" key="18">
    <source>
        <dbReference type="Proteomes" id="UP001236507"/>
    </source>
</evidence>
<protein>
    <recommendedName>
        <fullName evidence="3">histidine kinase</fullName>
        <ecNumber evidence="3">2.7.13.3</ecNumber>
    </recommendedName>
</protein>
<keyword evidence="18" id="KW-1185">Reference proteome</keyword>
<evidence type="ECO:0000259" key="16">
    <source>
        <dbReference type="PROSITE" id="PS50885"/>
    </source>
</evidence>
<comment type="caution">
    <text evidence="17">The sequence shown here is derived from an EMBL/GenBank/DDBJ whole genome shotgun (WGS) entry which is preliminary data.</text>
</comment>
<evidence type="ECO:0000256" key="12">
    <source>
        <dbReference type="ARBA" id="ARBA00023012"/>
    </source>
</evidence>
<dbReference type="GO" id="GO:0016301">
    <property type="term" value="F:kinase activity"/>
    <property type="evidence" value="ECO:0007669"/>
    <property type="project" value="UniProtKB-KW"/>
</dbReference>
<dbReference type="InterPro" id="IPR036890">
    <property type="entry name" value="HATPase_C_sf"/>
</dbReference>
<dbReference type="CDD" id="cd06225">
    <property type="entry name" value="HAMP"/>
    <property type="match status" value="1"/>
</dbReference>
<dbReference type="Gene3D" id="1.10.287.130">
    <property type="match status" value="1"/>
</dbReference>
<dbReference type="SUPFAM" id="SSF47384">
    <property type="entry name" value="Homodimeric domain of signal transducing histidine kinase"/>
    <property type="match status" value="1"/>
</dbReference>
<comment type="subcellular location">
    <subcellularLocation>
        <location evidence="2">Cell membrane</location>
        <topology evidence="2">Multi-pass membrane protein</topology>
    </subcellularLocation>
</comment>
<keyword evidence="13 14" id="KW-0472">Membrane</keyword>
<dbReference type="Proteomes" id="UP001236507">
    <property type="component" value="Unassembled WGS sequence"/>
</dbReference>
<gene>
    <name evidence="17" type="ORF">QM524_23230</name>
</gene>
<evidence type="ECO:0000256" key="1">
    <source>
        <dbReference type="ARBA" id="ARBA00000085"/>
    </source>
</evidence>
<evidence type="ECO:0000256" key="5">
    <source>
        <dbReference type="ARBA" id="ARBA00022553"/>
    </source>
</evidence>
<dbReference type="InterPro" id="IPR003660">
    <property type="entry name" value="HAMP_dom"/>
</dbReference>
<dbReference type="PANTHER" id="PTHR45528">
    <property type="entry name" value="SENSOR HISTIDINE KINASE CPXA"/>
    <property type="match status" value="1"/>
</dbReference>
<dbReference type="Pfam" id="PF02518">
    <property type="entry name" value="HATPase_c"/>
    <property type="match status" value="1"/>
</dbReference>
<dbReference type="PANTHER" id="PTHR45528:SF1">
    <property type="entry name" value="SENSOR HISTIDINE KINASE CPXA"/>
    <property type="match status" value="1"/>
</dbReference>
<evidence type="ECO:0000256" key="14">
    <source>
        <dbReference type="SAM" id="Phobius"/>
    </source>
</evidence>
<dbReference type="InterPro" id="IPR036097">
    <property type="entry name" value="HisK_dim/P_sf"/>
</dbReference>
<sequence length="460" mass="53233">MRIRFKLTLQFTLLVSLIVLLSFLGIYYFTHTYIENRFYSRLRSKAITTAELLVKVDQIDSKLLKVIEKTNKDVLYKEKISIYNYKNEEIYTNNDTVKVVVTRKFLNDVRLEGTATTTYQDIQILGIPYYDKYNRLLVLAGGVDQQGLETLRDLQRILISLYIIIVFTSAIFGWIFAGRALLPIAEVINEMNDIYPNNLKKRLKVRNVKDEIGQLTFTFNNLLTRVEEAFQHQQVFISNVSHELKNPLTKIISQLTVSLLNRRTEEEYQETMESVLQDVKDLNLLTNTLLELTKLSDDSLPNRFTSIRIDDIIWEARSSLLKVHKNYGISIEFSENIDSDEQLSILGNGQLLKVAFMNLIENGCKFSNNQTINVNIGFDKGLFLEFINKGAVIDTKDQKLIFLPFFRSKKTADTRGYGIGLPLAERIIKLHKGNLYIKESTLDRTVFKVQFFEEKVIVVN</sequence>
<dbReference type="Gene3D" id="6.10.340.10">
    <property type="match status" value="1"/>
</dbReference>
<dbReference type="InterPro" id="IPR050398">
    <property type="entry name" value="HssS/ArlS-like"/>
</dbReference>
<proteinExistence type="predicted"/>
<dbReference type="EC" id="2.7.13.3" evidence="3"/>
<dbReference type="SMART" id="SM00388">
    <property type="entry name" value="HisKA"/>
    <property type="match status" value="1"/>
</dbReference>
<name>A0ABT6YEY1_9BACT</name>
<keyword evidence="6" id="KW-0808">Transferase</keyword>
<dbReference type="SMART" id="SM00304">
    <property type="entry name" value="HAMP"/>
    <property type="match status" value="1"/>
</dbReference>
<keyword evidence="9 17" id="KW-0418">Kinase</keyword>
<dbReference type="Pfam" id="PF00512">
    <property type="entry name" value="HisKA"/>
    <property type="match status" value="1"/>
</dbReference>
<dbReference type="InterPro" id="IPR005467">
    <property type="entry name" value="His_kinase_dom"/>
</dbReference>
<dbReference type="CDD" id="cd00082">
    <property type="entry name" value="HisKA"/>
    <property type="match status" value="1"/>
</dbReference>
<dbReference type="InterPro" id="IPR003594">
    <property type="entry name" value="HATPase_dom"/>
</dbReference>
<feature type="transmembrane region" description="Helical" evidence="14">
    <location>
        <begin position="7"/>
        <end position="29"/>
    </location>
</feature>
<dbReference type="SUPFAM" id="SSF158472">
    <property type="entry name" value="HAMP domain-like"/>
    <property type="match status" value="1"/>
</dbReference>
<keyword evidence="8" id="KW-0547">Nucleotide-binding</keyword>
<reference evidence="17 18" key="1">
    <citation type="submission" date="2023-05" db="EMBL/GenBank/DDBJ databases">
        <title>Novel species of genus Flectobacillus isolated from stream in China.</title>
        <authorList>
            <person name="Lu H."/>
        </authorList>
    </citation>
    <scope>NUCLEOTIDE SEQUENCE [LARGE SCALE GENOMIC DNA]</scope>
    <source>
        <strain evidence="17 18">KCTC 42575</strain>
    </source>
</reference>
<dbReference type="SMART" id="SM00387">
    <property type="entry name" value="HATPase_c"/>
    <property type="match status" value="1"/>
</dbReference>
<feature type="domain" description="Histidine kinase" evidence="15">
    <location>
        <begin position="239"/>
        <end position="455"/>
    </location>
</feature>
<dbReference type="PROSITE" id="PS50885">
    <property type="entry name" value="HAMP"/>
    <property type="match status" value="1"/>
</dbReference>
<keyword evidence="11 14" id="KW-1133">Transmembrane helix</keyword>
<evidence type="ECO:0000256" key="3">
    <source>
        <dbReference type="ARBA" id="ARBA00012438"/>
    </source>
</evidence>
<evidence type="ECO:0000256" key="6">
    <source>
        <dbReference type="ARBA" id="ARBA00022679"/>
    </source>
</evidence>
<dbReference type="Pfam" id="PF00672">
    <property type="entry name" value="HAMP"/>
    <property type="match status" value="1"/>
</dbReference>
<keyword evidence="7 14" id="KW-0812">Transmembrane</keyword>
<keyword evidence="5" id="KW-0597">Phosphoprotein</keyword>
<dbReference type="InterPro" id="IPR003661">
    <property type="entry name" value="HisK_dim/P_dom"/>
</dbReference>
<dbReference type="RefSeq" id="WP_283346436.1">
    <property type="nucleotide sequence ID" value="NZ_JASHIF010000026.1"/>
</dbReference>
<dbReference type="PROSITE" id="PS50109">
    <property type="entry name" value="HIS_KIN"/>
    <property type="match status" value="1"/>
</dbReference>
<evidence type="ECO:0000313" key="17">
    <source>
        <dbReference type="EMBL" id="MDI9862156.1"/>
    </source>
</evidence>
<evidence type="ECO:0000256" key="8">
    <source>
        <dbReference type="ARBA" id="ARBA00022741"/>
    </source>
</evidence>
<keyword evidence="12" id="KW-0902">Two-component regulatory system</keyword>